<dbReference type="Gene3D" id="3.40.710.10">
    <property type="entry name" value="DD-peptidase/beta-lactamase superfamily"/>
    <property type="match status" value="1"/>
</dbReference>
<dbReference type="PROSITE" id="PS51318">
    <property type="entry name" value="TAT"/>
    <property type="match status" value="1"/>
</dbReference>
<evidence type="ECO:0000313" key="3">
    <source>
        <dbReference type="Proteomes" id="UP000253868"/>
    </source>
</evidence>
<dbReference type="PANTHER" id="PTHR43283">
    <property type="entry name" value="BETA-LACTAMASE-RELATED"/>
    <property type="match status" value="1"/>
</dbReference>
<dbReference type="InterPro" id="IPR050789">
    <property type="entry name" value="Diverse_Enzym_Activities"/>
</dbReference>
<protein>
    <submittedName>
        <fullName evidence="2">Class A beta-lactamase-related serine hydrolase</fullName>
    </submittedName>
</protein>
<feature type="domain" description="Beta-lactamase-related" evidence="1">
    <location>
        <begin position="64"/>
        <end position="396"/>
    </location>
</feature>
<sequence>MDSDAVRGVGRRRLFGWGGLAAAGAVAGGMPLVGARIAHADPAPTDSYGDDRIPGDTLPGGAYDRYVAGLAAEGRFSGVVLLSHRGRTVLSRSYGMADSEKGIPHREDTAFSLSSAGKPFHAVAVLQLAQRGRLRLSDTVGTHLTGFAEDIAGQVTIHHLLSGTSGLDSPDEDVRRVFHSREEVREYYERRARQARLVGVPGTPGTGHAEAEVTIAALIVEAVAGTTYWDYVEENIFERCGMTGSAFRTRPQWLTDPHIAHPYMELADGSVVDALRDLDQGSGSPYTRGKNPGRAFIDAPGDGGFATAPDLVRFARALTDGTVLDRPWADVLFGAKIPRGRTSFGAYGLAVGIVNGQWEYQRAGGNPGVGANWSVYPYTGWVAVTLINRDSDNLADILRQQTQAITGAAPSGGAGG</sequence>
<dbReference type="OrthoDB" id="3863176at2"/>
<dbReference type="SUPFAM" id="SSF56601">
    <property type="entry name" value="beta-lactamase/transpeptidase-like"/>
    <property type="match status" value="1"/>
</dbReference>
<reference evidence="3" key="1">
    <citation type="submission" date="2018-07" db="EMBL/GenBank/DDBJ databases">
        <authorList>
            <person name="Zhao J."/>
        </authorList>
    </citation>
    <scope>NUCLEOTIDE SEQUENCE [LARGE SCALE GENOMIC DNA]</scope>
    <source>
        <strain evidence="3">GSSD-12</strain>
    </source>
</reference>
<dbReference type="EMBL" id="CP031194">
    <property type="protein sequence ID" value="AXG83042.1"/>
    <property type="molecule type" value="Genomic_DNA"/>
</dbReference>
<accession>A0A345I268</accession>
<gene>
    <name evidence="2" type="ORF">DVK44_32085</name>
</gene>
<dbReference type="GO" id="GO:0016787">
    <property type="term" value="F:hydrolase activity"/>
    <property type="evidence" value="ECO:0007669"/>
    <property type="project" value="UniProtKB-KW"/>
</dbReference>
<dbReference type="Pfam" id="PF00144">
    <property type="entry name" value="Beta-lactamase"/>
    <property type="match status" value="1"/>
</dbReference>
<evidence type="ECO:0000259" key="1">
    <source>
        <dbReference type="Pfam" id="PF00144"/>
    </source>
</evidence>
<evidence type="ECO:0000313" key="2">
    <source>
        <dbReference type="EMBL" id="AXG83042.1"/>
    </source>
</evidence>
<dbReference type="InterPro" id="IPR001466">
    <property type="entry name" value="Beta-lactam-related"/>
</dbReference>
<dbReference type="AlphaFoldDB" id="A0A345I268"/>
<keyword evidence="2" id="KW-0378">Hydrolase</keyword>
<dbReference type="Proteomes" id="UP000253868">
    <property type="component" value="Chromosome"/>
</dbReference>
<dbReference type="InterPro" id="IPR006311">
    <property type="entry name" value="TAT_signal"/>
</dbReference>
<proteinExistence type="predicted"/>
<keyword evidence="3" id="KW-1185">Reference proteome</keyword>
<dbReference type="KEGG" id="spad:DVK44_32085"/>
<name>A0A345I268_9ACTN</name>
<dbReference type="RefSeq" id="WP_114665577.1">
    <property type="nucleotide sequence ID" value="NZ_CP031194.1"/>
</dbReference>
<organism evidence="2 3">
    <name type="scientific">Streptomyces paludis</name>
    <dbReference type="NCBI Taxonomy" id="2282738"/>
    <lineage>
        <taxon>Bacteria</taxon>
        <taxon>Bacillati</taxon>
        <taxon>Actinomycetota</taxon>
        <taxon>Actinomycetes</taxon>
        <taxon>Kitasatosporales</taxon>
        <taxon>Streptomycetaceae</taxon>
        <taxon>Streptomyces</taxon>
    </lineage>
</organism>
<dbReference type="InterPro" id="IPR012338">
    <property type="entry name" value="Beta-lactam/transpept-like"/>
</dbReference>